<evidence type="ECO:0000256" key="2">
    <source>
        <dbReference type="ARBA" id="ARBA00023043"/>
    </source>
</evidence>
<dbReference type="Gene3D" id="3.30.40.10">
    <property type="entry name" value="Zinc/RING finger domain, C3HC4 (zinc finger)"/>
    <property type="match status" value="1"/>
</dbReference>
<dbReference type="InterPro" id="IPR050889">
    <property type="entry name" value="Dendritic_Spine_Reg/Scaffold"/>
</dbReference>
<dbReference type="Pfam" id="PF13920">
    <property type="entry name" value="zf-C3HC4_3"/>
    <property type="match status" value="1"/>
</dbReference>
<proteinExistence type="predicted"/>
<feature type="compositionally biased region" description="Basic residues" evidence="5">
    <location>
        <begin position="224"/>
        <end position="242"/>
    </location>
</feature>
<dbReference type="Pfam" id="PF12796">
    <property type="entry name" value="Ank_2"/>
    <property type="match status" value="2"/>
</dbReference>
<evidence type="ECO:0000259" key="6">
    <source>
        <dbReference type="PROSITE" id="PS50089"/>
    </source>
</evidence>
<keyword evidence="1" id="KW-0677">Repeat</keyword>
<feature type="domain" description="RING-type" evidence="6">
    <location>
        <begin position="394"/>
        <end position="433"/>
    </location>
</feature>
<evidence type="ECO:0000313" key="8">
    <source>
        <dbReference type="Proteomes" id="UP000030689"/>
    </source>
</evidence>
<dbReference type="SUPFAM" id="SSF57850">
    <property type="entry name" value="RING/U-box"/>
    <property type="match status" value="1"/>
</dbReference>
<dbReference type="GO" id="GO:0043067">
    <property type="term" value="P:regulation of programmed cell death"/>
    <property type="evidence" value="ECO:0007669"/>
    <property type="project" value="EnsemblPlants"/>
</dbReference>
<dbReference type="InterPro" id="IPR001841">
    <property type="entry name" value="Znf_RING"/>
</dbReference>
<protein>
    <recommendedName>
        <fullName evidence="6">RING-type domain-containing protein</fullName>
    </recommendedName>
</protein>
<feature type="region of interest" description="Disordered" evidence="5">
    <location>
        <begin position="222"/>
        <end position="242"/>
    </location>
</feature>
<accession>V4LUM5</accession>
<feature type="region of interest" description="Disordered" evidence="5">
    <location>
        <begin position="280"/>
        <end position="392"/>
    </location>
</feature>
<dbReference type="EMBL" id="KI517408">
    <property type="protein sequence ID" value="ESQ47504.1"/>
    <property type="molecule type" value="Genomic_DNA"/>
</dbReference>
<dbReference type="InterPro" id="IPR036770">
    <property type="entry name" value="Ankyrin_rpt-contain_sf"/>
</dbReference>
<feature type="repeat" description="ANK" evidence="3">
    <location>
        <begin position="75"/>
        <end position="107"/>
    </location>
</feature>
<evidence type="ECO:0000256" key="1">
    <source>
        <dbReference type="ARBA" id="ARBA00022737"/>
    </source>
</evidence>
<gene>
    <name evidence="7" type="ORF">EUTSA_v10020731mg</name>
</gene>
<dbReference type="PROSITE" id="PS50088">
    <property type="entry name" value="ANK_REPEAT"/>
    <property type="match status" value="2"/>
</dbReference>
<dbReference type="eggNOG" id="ENOG502S3SA">
    <property type="taxonomic scope" value="Eukaryota"/>
</dbReference>
<keyword evidence="8" id="KW-1185">Reference proteome</keyword>
<dbReference type="GO" id="GO:0005794">
    <property type="term" value="C:Golgi apparatus"/>
    <property type="evidence" value="ECO:0007669"/>
    <property type="project" value="EnsemblPlants"/>
</dbReference>
<dbReference type="GO" id="GO:0061630">
    <property type="term" value="F:ubiquitin protein ligase activity"/>
    <property type="evidence" value="ECO:0007669"/>
    <property type="project" value="EnsemblPlants"/>
</dbReference>
<dbReference type="SUPFAM" id="SSF48403">
    <property type="entry name" value="Ankyrin repeat"/>
    <property type="match status" value="1"/>
</dbReference>
<dbReference type="SMART" id="SM00184">
    <property type="entry name" value="RING"/>
    <property type="match status" value="1"/>
</dbReference>
<organism evidence="7 8">
    <name type="scientific">Eutrema salsugineum</name>
    <name type="common">Saltwater cress</name>
    <name type="synonym">Sisymbrium salsugineum</name>
    <dbReference type="NCBI Taxonomy" id="72664"/>
    <lineage>
        <taxon>Eukaryota</taxon>
        <taxon>Viridiplantae</taxon>
        <taxon>Streptophyta</taxon>
        <taxon>Embryophyta</taxon>
        <taxon>Tracheophyta</taxon>
        <taxon>Spermatophyta</taxon>
        <taxon>Magnoliopsida</taxon>
        <taxon>eudicotyledons</taxon>
        <taxon>Gunneridae</taxon>
        <taxon>Pentapetalae</taxon>
        <taxon>rosids</taxon>
        <taxon>malvids</taxon>
        <taxon>Brassicales</taxon>
        <taxon>Brassicaceae</taxon>
        <taxon>Eutremeae</taxon>
        <taxon>Eutrema</taxon>
    </lineage>
</organism>
<reference evidence="7 8" key="1">
    <citation type="journal article" date="2013" name="Front. Plant Sci.">
        <title>The Reference Genome of the Halophytic Plant Eutrema salsugineum.</title>
        <authorList>
            <person name="Yang R."/>
            <person name="Jarvis D.E."/>
            <person name="Chen H."/>
            <person name="Beilstein M.A."/>
            <person name="Grimwood J."/>
            <person name="Jenkins J."/>
            <person name="Shu S."/>
            <person name="Prochnik S."/>
            <person name="Xin M."/>
            <person name="Ma C."/>
            <person name="Schmutz J."/>
            <person name="Wing R.A."/>
            <person name="Mitchell-Olds T."/>
            <person name="Schumaker K.S."/>
            <person name="Wang X."/>
        </authorList>
    </citation>
    <scope>NUCLEOTIDE SEQUENCE [LARGE SCALE GENOMIC DNA]</scope>
</reference>
<dbReference type="Proteomes" id="UP000030689">
    <property type="component" value="Unassembled WGS sequence"/>
</dbReference>
<dbReference type="Gene3D" id="1.25.40.20">
    <property type="entry name" value="Ankyrin repeat-containing domain"/>
    <property type="match status" value="1"/>
</dbReference>
<dbReference type="PANTHER" id="PTHR24166">
    <property type="entry name" value="ROLLING PEBBLES, ISOFORM B"/>
    <property type="match status" value="1"/>
</dbReference>
<feature type="compositionally biased region" description="Polar residues" evidence="5">
    <location>
        <begin position="295"/>
        <end position="308"/>
    </location>
</feature>
<feature type="repeat" description="ANK" evidence="3">
    <location>
        <begin position="39"/>
        <end position="72"/>
    </location>
</feature>
<dbReference type="Gramene" id="ESQ47504">
    <property type="protein sequence ID" value="ESQ47504"/>
    <property type="gene ID" value="EUTSA_v10020731mg"/>
</dbReference>
<dbReference type="KEGG" id="eus:EUTSA_v10020731mg"/>
<dbReference type="InterPro" id="IPR002110">
    <property type="entry name" value="Ankyrin_rpt"/>
</dbReference>
<keyword evidence="2 3" id="KW-0040">ANK repeat</keyword>
<dbReference type="PANTHER" id="PTHR24166:SF45">
    <property type="entry name" value="E3 UBIQUITIN-PROTEIN LIGASE XBAT35"/>
    <property type="match status" value="1"/>
</dbReference>
<dbReference type="PROSITE" id="PS50089">
    <property type="entry name" value="ZF_RING_2"/>
    <property type="match status" value="1"/>
</dbReference>
<name>V4LUM5_EUTSA</name>
<evidence type="ECO:0000256" key="5">
    <source>
        <dbReference type="SAM" id="MobiDB-lite"/>
    </source>
</evidence>
<keyword evidence="4" id="KW-0863">Zinc-finger</keyword>
<dbReference type="AlphaFoldDB" id="V4LUM5"/>
<dbReference type="PROSITE" id="PS50297">
    <property type="entry name" value="ANK_REP_REGION"/>
    <property type="match status" value="2"/>
</dbReference>
<evidence type="ECO:0000256" key="4">
    <source>
        <dbReference type="PROSITE-ProRule" id="PRU00175"/>
    </source>
</evidence>
<evidence type="ECO:0000256" key="3">
    <source>
        <dbReference type="PROSITE-ProRule" id="PRU00023"/>
    </source>
</evidence>
<keyword evidence="4" id="KW-0862">Zinc</keyword>
<dbReference type="GO" id="GO:0008270">
    <property type="term" value="F:zinc ion binding"/>
    <property type="evidence" value="ECO:0007669"/>
    <property type="project" value="UniProtKB-KW"/>
</dbReference>
<dbReference type="InterPro" id="IPR013083">
    <property type="entry name" value="Znf_RING/FYVE/PHD"/>
</dbReference>
<dbReference type="SMART" id="SM00248">
    <property type="entry name" value="ANK"/>
    <property type="match status" value="2"/>
</dbReference>
<dbReference type="GO" id="GO:0005634">
    <property type="term" value="C:nucleus"/>
    <property type="evidence" value="ECO:0007669"/>
    <property type="project" value="EnsemblPlants"/>
</dbReference>
<sequence>MGQQQSKGELLFQQVGYGNAEGVRALRREGADLEWMDREGKTPLILACMNSELYDVAKTLIELGSNVNAYRPARHAGTPLHHAAKRGLENTVKLLLSHGANPLVLNDDCQTPLEVARAKGFSNVVRAIESHICLFSGWMREFYGPTFLDLFAPQLLSRRVWVVIVPTGSRNPTKPFKLELVVYASLQDAQPRTVMPLWKANLEEPKGKQSDTSVMIVDNSAIPSRRRQRRRACASHGRRRPQVVRQARLKLAPSIEGDAQQLKWFCDACKGIPQPLHPPVFLQTAPSAPPLHSAMSDTPNISHHSIGQASSSTAPPPPSGKASTSGLNSHESVIVQEASPSAPPLTDHDDIGTVEDGPIHYPSIDATPVEVPTPSTLPASTDGEKKEDGSSGQCAICLDAPSEAVCVPCGHVAGCMSCLTEIKSKKWGCPVCRAKIDQIIKLYRV</sequence>
<dbReference type="CDD" id="cd23129">
    <property type="entry name" value="RING-HC_XBAT35-like"/>
    <property type="match status" value="1"/>
</dbReference>
<dbReference type="STRING" id="72664.V4LUM5"/>
<dbReference type="OMA" id="SMLGFWK"/>
<evidence type="ECO:0000313" key="7">
    <source>
        <dbReference type="EMBL" id="ESQ47504.1"/>
    </source>
</evidence>
<keyword evidence="4" id="KW-0479">Metal-binding</keyword>
<dbReference type="OrthoDB" id="1711136at2759"/>